<organism evidence="1 2">
    <name type="scientific">Pleomassaria siparia CBS 279.74</name>
    <dbReference type="NCBI Taxonomy" id="1314801"/>
    <lineage>
        <taxon>Eukaryota</taxon>
        <taxon>Fungi</taxon>
        <taxon>Dikarya</taxon>
        <taxon>Ascomycota</taxon>
        <taxon>Pezizomycotina</taxon>
        <taxon>Dothideomycetes</taxon>
        <taxon>Pleosporomycetidae</taxon>
        <taxon>Pleosporales</taxon>
        <taxon>Pleomassariaceae</taxon>
        <taxon>Pleomassaria</taxon>
    </lineage>
</organism>
<dbReference type="EMBL" id="MU005774">
    <property type="protein sequence ID" value="KAF2707372.1"/>
    <property type="molecule type" value="Genomic_DNA"/>
</dbReference>
<dbReference type="Proteomes" id="UP000799428">
    <property type="component" value="Unassembled WGS sequence"/>
</dbReference>
<proteinExistence type="predicted"/>
<sequence length="212" mass="23341">MSLMMALRVPYVCMMPLMLISFGSFAHLHLLPLVRFEFQTFWKPSAFTPSSVSGGKPSSHSYSRLESRTSSRTLCDPPPSHTAALFASKSSTTSGLAFAAFAVTRSRTATSDTAQFWKAAKTNSGSSRCGAGKRSCRYCRGPVDIAAVQTPPNVSEPSIDIDTLRYQPLPPTSYHTSPKSVARQSTSMQTLRHVQRLMRLLPFQNTQNRTTK</sequence>
<protein>
    <submittedName>
        <fullName evidence="1">Uncharacterized protein</fullName>
    </submittedName>
</protein>
<dbReference type="AlphaFoldDB" id="A0A6G1K4I9"/>
<name>A0A6G1K4I9_9PLEO</name>
<evidence type="ECO:0000313" key="1">
    <source>
        <dbReference type="EMBL" id="KAF2707372.1"/>
    </source>
</evidence>
<reference evidence="1" key="1">
    <citation type="journal article" date="2020" name="Stud. Mycol.">
        <title>101 Dothideomycetes genomes: a test case for predicting lifestyles and emergence of pathogens.</title>
        <authorList>
            <person name="Haridas S."/>
            <person name="Albert R."/>
            <person name="Binder M."/>
            <person name="Bloem J."/>
            <person name="Labutti K."/>
            <person name="Salamov A."/>
            <person name="Andreopoulos B."/>
            <person name="Baker S."/>
            <person name="Barry K."/>
            <person name="Bills G."/>
            <person name="Bluhm B."/>
            <person name="Cannon C."/>
            <person name="Castanera R."/>
            <person name="Culley D."/>
            <person name="Daum C."/>
            <person name="Ezra D."/>
            <person name="Gonzalez J."/>
            <person name="Henrissat B."/>
            <person name="Kuo A."/>
            <person name="Liang C."/>
            <person name="Lipzen A."/>
            <person name="Lutzoni F."/>
            <person name="Magnuson J."/>
            <person name="Mondo S."/>
            <person name="Nolan M."/>
            <person name="Ohm R."/>
            <person name="Pangilinan J."/>
            <person name="Park H.-J."/>
            <person name="Ramirez L."/>
            <person name="Alfaro M."/>
            <person name="Sun H."/>
            <person name="Tritt A."/>
            <person name="Yoshinaga Y."/>
            <person name="Zwiers L.-H."/>
            <person name="Turgeon B."/>
            <person name="Goodwin S."/>
            <person name="Spatafora J."/>
            <person name="Crous P."/>
            <person name="Grigoriev I."/>
        </authorList>
    </citation>
    <scope>NUCLEOTIDE SEQUENCE</scope>
    <source>
        <strain evidence="1">CBS 279.74</strain>
    </source>
</reference>
<gene>
    <name evidence="1" type="ORF">K504DRAFT_55482</name>
</gene>
<evidence type="ECO:0000313" key="2">
    <source>
        <dbReference type="Proteomes" id="UP000799428"/>
    </source>
</evidence>
<keyword evidence="2" id="KW-1185">Reference proteome</keyword>
<accession>A0A6G1K4I9</accession>